<dbReference type="Proteomes" id="UP000681722">
    <property type="component" value="Unassembled WGS sequence"/>
</dbReference>
<dbReference type="InterPro" id="IPR001374">
    <property type="entry name" value="R3H_dom"/>
</dbReference>
<keyword evidence="19" id="KW-1185">Reference proteome</keyword>
<evidence type="ECO:0000256" key="4">
    <source>
        <dbReference type="ARBA" id="ARBA00022737"/>
    </source>
</evidence>
<feature type="domain" description="RING-type" evidence="13">
    <location>
        <begin position="187"/>
        <end position="236"/>
    </location>
</feature>
<dbReference type="PROSITE" id="PS50089">
    <property type="entry name" value="ZF_RING_2"/>
    <property type="match status" value="1"/>
</dbReference>
<dbReference type="PROSITE" id="PS50016">
    <property type="entry name" value="ZF_PHD_2"/>
    <property type="match status" value="1"/>
</dbReference>
<evidence type="ECO:0008006" key="20">
    <source>
        <dbReference type="Google" id="ProtNLM"/>
    </source>
</evidence>
<name>A0A813TYA7_9BILA</name>
<dbReference type="SMART" id="SM00393">
    <property type="entry name" value="R3H"/>
    <property type="match status" value="1"/>
</dbReference>
<feature type="compositionally biased region" description="Polar residues" evidence="11">
    <location>
        <begin position="1"/>
        <end position="38"/>
    </location>
</feature>
<evidence type="ECO:0000313" key="16">
    <source>
        <dbReference type="EMBL" id="CAF0820302.1"/>
    </source>
</evidence>
<dbReference type="Pfam" id="PF01422">
    <property type="entry name" value="zf-NF-X1"/>
    <property type="match status" value="7"/>
</dbReference>
<dbReference type="Proteomes" id="UP000682733">
    <property type="component" value="Unassembled WGS sequence"/>
</dbReference>
<dbReference type="EMBL" id="CAJOBA010000068">
    <property type="protein sequence ID" value="CAF3500492.1"/>
    <property type="molecule type" value="Genomic_DNA"/>
</dbReference>
<dbReference type="EMBL" id="CAJOBC010000610">
    <property type="protein sequence ID" value="CAF3606766.1"/>
    <property type="molecule type" value="Genomic_DNA"/>
</dbReference>
<evidence type="ECO:0000259" key="12">
    <source>
        <dbReference type="PROSITE" id="PS50016"/>
    </source>
</evidence>
<keyword evidence="3" id="KW-0479">Metal-binding</keyword>
<dbReference type="EMBL" id="CAJNOK010000068">
    <property type="protein sequence ID" value="CAF0726780.1"/>
    <property type="molecule type" value="Genomic_DNA"/>
</dbReference>
<evidence type="ECO:0000256" key="1">
    <source>
        <dbReference type="ARBA" id="ARBA00004123"/>
    </source>
</evidence>
<dbReference type="Proteomes" id="UP000663829">
    <property type="component" value="Unassembled WGS sequence"/>
</dbReference>
<dbReference type="Proteomes" id="UP000677228">
    <property type="component" value="Unassembled WGS sequence"/>
</dbReference>
<evidence type="ECO:0000313" key="18">
    <source>
        <dbReference type="EMBL" id="CAF3606766.1"/>
    </source>
</evidence>
<dbReference type="EMBL" id="CAJNOQ010000609">
    <property type="protein sequence ID" value="CAF0820302.1"/>
    <property type="molecule type" value="Genomic_DNA"/>
</dbReference>
<keyword evidence="6" id="KW-0862">Zinc</keyword>
<dbReference type="SUPFAM" id="SSF57850">
    <property type="entry name" value="RING/U-box"/>
    <property type="match status" value="1"/>
</dbReference>
<evidence type="ECO:0000256" key="5">
    <source>
        <dbReference type="ARBA" id="ARBA00022771"/>
    </source>
</evidence>
<evidence type="ECO:0000313" key="19">
    <source>
        <dbReference type="Proteomes" id="UP000663829"/>
    </source>
</evidence>
<sequence length="919" mass="104759">MAQSSTYYHSKNYPSTSTESNMHSGQQNRTQNQQPSRQSDSDNVYDNSSSVPFFYNNERINRPNNNYHHSQNRRNRWTPRHTQYTNRMPLPPQQQQSYAEDNQYENNQQVSSFNNRRINNSHSRYSNFSDTNNGNFYYHQQYYQQPIQQQFFYNSKSTQQNETEDSGKTENLRSTLIEQLRVNDYDCMICFSKIQREQPIWSCEVCYKMFHLFCIKKWANSEESGLEKEWRCPGCQKINNYVPNYLCFCRKKHDPLFMPGETSHACGDVCGKHLNTKSADCTHICTELCHPGPCPTCTAVVKRSCLCGSEKQSVVCSSQAIIKCENVCNKLKNCKKHSCNVICHPSSCDLCTDTVKQSCYSHGNEREVPCTADTSDTVHYTCDKICNKLLSCGNHYCQMQCHYGSCSSCPLLPENCKTCSCGKTLLTELLDVEQRTSCLDPVPVCNKRCHKTLECGPLTDKHTCESQCHNGICPPCEKTTVLKCRCGNTTKPVPCPEALLYDTRTNPFLCDRRCNKKKMCGKHRCTNLCCNQDIHICDLVCGKQLNCGIHTCTDLCHKSLCRKCMVNSYEELTCECGKSIIPPPVPCGTKSPTCTEKCQRTHPCGHPVYHSCHNEPECPPCTHLVSKMCVGGHTIRDNVPCHLKDVICGQLCGKLLVCGVHLCQRFCHTGTCLAPDQKCPLKCEVKRQSCPHSCNLPCHGRDPCPKTVCRYLVQAKCACGRLTKDVYCNTKPNDDQHRSVNNLAQSLTEALSVRTIDIVRKRNEPEYYQAPVLECDDDCKIAQRNRSFAQALNINVDEHRSQLQAGQALQYSDWLKDIARRNTDFVQMVEKCLQQLVDDTIKYKVSKRCYSFKPMKTQDRKFIHELAAFYNCETQAQDPEPQRNVVAFASFGTCKLPIQTLSDVVKREKLKVPPPVQLL</sequence>
<dbReference type="InterPro" id="IPR001841">
    <property type="entry name" value="Znf_RING"/>
</dbReference>
<dbReference type="OrthoDB" id="6512771at2759"/>
<dbReference type="AlphaFoldDB" id="A0A813TYA7"/>
<dbReference type="Gene3D" id="3.30.1370.50">
    <property type="entry name" value="R3H-like domain"/>
    <property type="match status" value="1"/>
</dbReference>
<evidence type="ECO:0000256" key="8">
    <source>
        <dbReference type="ARBA" id="ARBA00023163"/>
    </source>
</evidence>
<keyword evidence="5 10" id="KW-0863">Zinc-finger</keyword>
<comment type="caution">
    <text evidence="16">The sequence shown here is derived from an EMBL/GenBank/DDBJ whole genome shotgun (WGS) entry which is preliminary data.</text>
</comment>
<comment type="subcellular location">
    <subcellularLocation>
        <location evidence="1">Nucleus</location>
    </subcellularLocation>
</comment>
<dbReference type="SUPFAM" id="SSF82708">
    <property type="entry name" value="R3H domain"/>
    <property type="match status" value="1"/>
</dbReference>
<evidence type="ECO:0000256" key="9">
    <source>
        <dbReference type="ARBA" id="ARBA00023242"/>
    </source>
</evidence>
<keyword evidence="4" id="KW-0677">Repeat</keyword>
<dbReference type="GO" id="GO:0000122">
    <property type="term" value="P:negative regulation of transcription by RNA polymerase II"/>
    <property type="evidence" value="ECO:0007669"/>
    <property type="project" value="TreeGrafter"/>
</dbReference>
<evidence type="ECO:0000256" key="10">
    <source>
        <dbReference type="PROSITE-ProRule" id="PRU00175"/>
    </source>
</evidence>
<feature type="domain" description="PHD-type" evidence="12">
    <location>
        <begin position="184"/>
        <end position="238"/>
    </location>
</feature>
<dbReference type="PROSITE" id="PS51061">
    <property type="entry name" value="R3H"/>
    <property type="match status" value="1"/>
</dbReference>
<dbReference type="PANTHER" id="PTHR12360">
    <property type="entry name" value="NUCLEAR TRANSCRIPTION FACTOR, X-BOX BINDING 1 NFX1"/>
    <property type="match status" value="1"/>
</dbReference>
<dbReference type="GO" id="GO:0000981">
    <property type="term" value="F:DNA-binding transcription factor activity, RNA polymerase II-specific"/>
    <property type="evidence" value="ECO:0007669"/>
    <property type="project" value="TreeGrafter"/>
</dbReference>
<dbReference type="SMART" id="SM00438">
    <property type="entry name" value="ZnF_NFX"/>
    <property type="match status" value="9"/>
</dbReference>
<evidence type="ECO:0000256" key="7">
    <source>
        <dbReference type="ARBA" id="ARBA00023015"/>
    </source>
</evidence>
<proteinExistence type="inferred from homology"/>
<dbReference type="InterPro" id="IPR000967">
    <property type="entry name" value="Znf_NFX1"/>
</dbReference>
<accession>A0A813TYA7</accession>
<evidence type="ECO:0000259" key="14">
    <source>
        <dbReference type="PROSITE" id="PS51061"/>
    </source>
</evidence>
<dbReference type="InterPro" id="IPR019787">
    <property type="entry name" value="Znf_PHD-finger"/>
</dbReference>
<protein>
    <recommendedName>
        <fullName evidence="20">Shuttle craft</fullName>
    </recommendedName>
</protein>
<evidence type="ECO:0000256" key="3">
    <source>
        <dbReference type="ARBA" id="ARBA00022723"/>
    </source>
</evidence>
<keyword evidence="8" id="KW-0804">Transcription</keyword>
<gene>
    <name evidence="16" type="ORF">GPM918_LOCUS4510</name>
    <name evidence="15" type="ORF">OVA965_LOCUS487</name>
    <name evidence="18" type="ORF">SRO942_LOCUS4515</name>
    <name evidence="17" type="ORF">TMI583_LOCUS487</name>
</gene>
<feature type="region of interest" description="Disordered" evidence="11">
    <location>
        <begin position="1"/>
        <end position="98"/>
    </location>
</feature>
<keyword evidence="9" id="KW-0539">Nucleus</keyword>
<dbReference type="PANTHER" id="PTHR12360:SF12">
    <property type="entry name" value="TRANSCRIPTIONAL REPRESSOR NF-X1"/>
    <property type="match status" value="1"/>
</dbReference>
<feature type="domain" description="R3H" evidence="14">
    <location>
        <begin position="823"/>
        <end position="891"/>
    </location>
</feature>
<evidence type="ECO:0000259" key="13">
    <source>
        <dbReference type="PROSITE" id="PS50089"/>
    </source>
</evidence>
<dbReference type="GO" id="GO:0008270">
    <property type="term" value="F:zinc ion binding"/>
    <property type="evidence" value="ECO:0007669"/>
    <property type="project" value="UniProtKB-KW"/>
</dbReference>
<dbReference type="CDD" id="cd06008">
    <property type="entry name" value="NF-X1-zinc-finger"/>
    <property type="match status" value="6"/>
</dbReference>
<comment type="similarity">
    <text evidence="2">Belongs to the NFX1 family.</text>
</comment>
<feature type="compositionally biased region" description="Basic residues" evidence="11">
    <location>
        <begin position="70"/>
        <end position="79"/>
    </location>
</feature>
<dbReference type="Pfam" id="PF01424">
    <property type="entry name" value="R3H"/>
    <property type="match status" value="1"/>
</dbReference>
<dbReference type="InterPro" id="IPR034078">
    <property type="entry name" value="NFX1_fam"/>
</dbReference>
<dbReference type="GO" id="GO:0005634">
    <property type="term" value="C:nucleus"/>
    <property type="evidence" value="ECO:0007669"/>
    <property type="project" value="UniProtKB-SubCell"/>
</dbReference>
<feature type="compositionally biased region" description="Low complexity" evidence="11">
    <location>
        <begin position="41"/>
        <end position="66"/>
    </location>
</feature>
<dbReference type="InterPro" id="IPR036867">
    <property type="entry name" value="R3H_dom_sf"/>
</dbReference>
<evidence type="ECO:0000256" key="11">
    <source>
        <dbReference type="SAM" id="MobiDB-lite"/>
    </source>
</evidence>
<reference evidence="16" key="1">
    <citation type="submission" date="2021-02" db="EMBL/GenBank/DDBJ databases">
        <authorList>
            <person name="Nowell W R."/>
        </authorList>
    </citation>
    <scope>NUCLEOTIDE SEQUENCE</scope>
</reference>
<evidence type="ECO:0000313" key="17">
    <source>
        <dbReference type="EMBL" id="CAF3500492.1"/>
    </source>
</evidence>
<organism evidence="16 19">
    <name type="scientific">Didymodactylos carnosus</name>
    <dbReference type="NCBI Taxonomy" id="1234261"/>
    <lineage>
        <taxon>Eukaryota</taxon>
        <taxon>Metazoa</taxon>
        <taxon>Spiralia</taxon>
        <taxon>Gnathifera</taxon>
        <taxon>Rotifera</taxon>
        <taxon>Eurotatoria</taxon>
        <taxon>Bdelloidea</taxon>
        <taxon>Philodinida</taxon>
        <taxon>Philodinidae</taxon>
        <taxon>Didymodactylos</taxon>
    </lineage>
</organism>
<keyword evidence="7" id="KW-0805">Transcription regulation</keyword>
<evidence type="ECO:0000256" key="2">
    <source>
        <dbReference type="ARBA" id="ARBA00007269"/>
    </source>
</evidence>
<dbReference type="GO" id="GO:0000977">
    <property type="term" value="F:RNA polymerase II transcription regulatory region sequence-specific DNA binding"/>
    <property type="evidence" value="ECO:0007669"/>
    <property type="project" value="TreeGrafter"/>
</dbReference>
<evidence type="ECO:0000313" key="15">
    <source>
        <dbReference type="EMBL" id="CAF0726780.1"/>
    </source>
</evidence>
<evidence type="ECO:0000256" key="6">
    <source>
        <dbReference type="ARBA" id="ARBA00022833"/>
    </source>
</evidence>